<evidence type="ECO:0000259" key="6">
    <source>
        <dbReference type="PROSITE" id="PS51935"/>
    </source>
</evidence>
<feature type="domain" description="NlpC/P60" evidence="6">
    <location>
        <begin position="94"/>
        <end position="212"/>
    </location>
</feature>
<sequence length="224" mass="25584">MSLPLRTACCATTIALALTPGAAVAQPVERQERPEKIQSEGSQALWRRPSAHIRRARPFGRAGSMHSLRERAGMLAALQRSVRLRRAQMLARWQRRADRAVSYALRQQGRPYVWGGTGRRGFDCSGLVQRAWRRAGVRIPRVAASQYHNINPKIRRRDLLPGDLVFFNRLNHVGMYVGGGRFVHSPRPGRRVTVERLRGHYRSRYVGAVRPAWRRLPPVPTRLY</sequence>
<evidence type="ECO:0000256" key="2">
    <source>
        <dbReference type="ARBA" id="ARBA00022670"/>
    </source>
</evidence>
<comment type="caution">
    <text evidence="7">The sequence shown here is derived from an EMBL/GenBank/DDBJ whole genome shotgun (WGS) entry which is preliminary data.</text>
</comment>
<evidence type="ECO:0000256" key="3">
    <source>
        <dbReference type="ARBA" id="ARBA00022801"/>
    </source>
</evidence>
<dbReference type="PANTHER" id="PTHR47053:SF1">
    <property type="entry name" value="MUREIN DD-ENDOPEPTIDASE MEPH-RELATED"/>
    <property type="match status" value="1"/>
</dbReference>
<name>A0ABP7ZF99_9ACTN</name>
<feature type="chain" id="PRO_5047162038" description="NlpC/P60 domain-containing protein" evidence="5">
    <location>
        <begin position="26"/>
        <end position="224"/>
    </location>
</feature>
<evidence type="ECO:0000256" key="1">
    <source>
        <dbReference type="ARBA" id="ARBA00007074"/>
    </source>
</evidence>
<dbReference type="Gene3D" id="3.90.1720.10">
    <property type="entry name" value="endopeptidase domain like (from Nostoc punctiforme)"/>
    <property type="match status" value="1"/>
</dbReference>
<gene>
    <name evidence="7" type="ORF">GCM10022416_56830</name>
</gene>
<evidence type="ECO:0000256" key="5">
    <source>
        <dbReference type="SAM" id="SignalP"/>
    </source>
</evidence>
<dbReference type="InterPro" id="IPR051202">
    <property type="entry name" value="Peptidase_C40"/>
</dbReference>
<feature type="signal peptide" evidence="5">
    <location>
        <begin position="1"/>
        <end position="25"/>
    </location>
</feature>
<organism evidence="7 8">
    <name type="scientific">Actinomadura keratinilytica</name>
    <dbReference type="NCBI Taxonomy" id="547461"/>
    <lineage>
        <taxon>Bacteria</taxon>
        <taxon>Bacillati</taxon>
        <taxon>Actinomycetota</taxon>
        <taxon>Actinomycetes</taxon>
        <taxon>Streptosporangiales</taxon>
        <taxon>Thermomonosporaceae</taxon>
        <taxon>Actinomadura</taxon>
    </lineage>
</organism>
<reference evidence="8" key="1">
    <citation type="journal article" date="2019" name="Int. J. Syst. Evol. Microbiol.">
        <title>The Global Catalogue of Microorganisms (GCM) 10K type strain sequencing project: providing services to taxonomists for standard genome sequencing and annotation.</title>
        <authorList>
            <consortium name="The Broad Institute Genomics Platform"/>
            <consortium name="The Broad Institute Genome Sequencing Center for Infectious Disease"/>
            <person name="Wu L."/>
            <person name="Ma J."/>
        </authorList>
    </citation>
    <scope>NUCLEOTIDE SEQUENCE [LARGE SCALE GENOMIC DNA]</scope>
    <source>
        <strain evidence="8">JCM 17316</strain>
    </source>
</reference>
<evidence type="ECO:0000256" key="4">
    <source>
        <dbReference type="ARBA" id="ARBA00022807"/>
    </source>
</evidence>
<dbReference type="Pfam" id="PF00877">
    <property type="entry name" value="NLPC_P60"/>
    <property type="match status" value="1"/>
</dbReference>
<accession>A0ABP7ZF99</accession>
<keyword evidence="2" id="KW-0645">Protease</keyword>
<dbReference type="InterPro" id="IPR000064">
    <property type="entry name" value="NLP_P60_dom"/>
</dbReference>
<comment type="similarity">
    <text evidence="1">Belongs to the peptidase C40 family.</text>
</comment>
<dbReference type="EMBL" id="BAABDO010000137">
    <property type="protein sequence ID" value="GAA4155992.1"/>
    <property type="molecule type" value="Genomic_DNA"/>
</dbReference>
<protein>
    <recommendedName>
        <fullName evidence="6">NlpC/P60 domain-containing protein</fullName>
    </recommendedName>
</protein>
<dbReference type="SUPFAM" id="SSF54001">
    <property type="entry name" value="Cysteine proteinases"/>
    <property type="match status" value="1"/>
</dbReference>
<proteinExistence type="inferred from homology"/>
<dbReference type="InterPro" id="IPR038765">
    <property type="entry name" value="Papain-like_cys_pep_sf"/>
</dbReference>
<keyword evidence="4" id="KW-0788">Thiol protease</keyword>
<dbReference type="PANTHER" id="PTHR47053">
    <property type="entry name" value="MUREIN DD-ENDOPEPTIDASE MEPH-RELATED"/>
    <property type="match status" value="1"/>
</dbReference>
<evidence type="ECO:0000313" key="7">
    <source>
        <dbReference type="EMBL" id="GAA4155992.1"/>
    </source>
</evidence>
<dbReference type="RefSeq" id="WP_345024757.1">
    <property type="nucleotide sequence ID" value="NZ_BAABDO010000137.1"/>
</dbReference>
<keyword evidence="5" id="KW-0732">Signal</keyword>
<dbReference type="Proteomes" id="UP001500266">
    <property type="component" value="Unassembled WGS sequence"/>
</dbReference>
<dbReference type="PROSITE" id="PS51935">
    <property type="entry name" value="NLPC_P60"/>
    <property type="match status" value="1"/>
</dbReference>
<keyword evidence="8" id="KW-1185">Reference proteome</keyword>
<evidence type="ECO:0000313" key="8">
    <source>
        <dbReference type="Proteomes" id="UP001500266"/>
    </source>
</evidence>
<keyword evidence="3" id="KW-0378">Hydrolase</keyword>